<accession>A0ABX3A289</accession>
<keyword evidence="2" id="KW-1185">Reference proteome</keyword>
<dbReference type="RefSeq" id="WP_069314025.1">
    <property type="nucleotide sequence ID" value="NZ_MDTU01000002.1"/>
</dbReference>
<evidence type="ECO:0000313" key="2">
    <source>
        <dbReference type="Proteomes" id="UP000094329"/>
    </source>
</evidence>
<proteinExistence type="predicted"/>
<comment type="caution">
    <text evidence="1">The sequence shown here is derived from an EMBL/GenBank/DDBJ whole genome shotgun (WGS) entry which is preliminary data.</text>
</comment>
<name>A0ABX3A289_9GAMM</name>
<dbReference type="Proteomes" id="UP000094329">
    <property type="component" value="Unassembled WGS sequence"/>
</dbReference>
<sequence>MSFDEDFFSTELCGVAILTFEDGNTHRFPAFFEASQDAVQTSEYSEIPTYQPSIICKEVDGRLINKGDKITINGRDYKAYRGPRYDPYRPRAQIFLTDEEVISDF</sequence>
<reference evidence="1 2" key="1">
    <citation type="submission" date="2016-08" db="EMBL/GenBank/DDBJ databases">
        <title>Draft genome sequence of Candidatus Piscirickettsia litoralis, from seawater.</title>
        <authorList>
            <person name="Wan X."/>
            <person name="Lee A.J."/>
            <person name="Hou S."/>
            <person name="Donachie S.P."/>
        </authorList>
    </citation>
    <scope>NUCLEOTIDE SEQUENCE [LARGE SCALE GENOMIC DNA]</scope>
    <source>
        <strain evidence="1 2">Y2</strain>
    </source>
</reference>
<dbReference type="EMBL" id="MDTU01000002">
    <property type="protein sequence ID" value="ODN41560.1"/>
    <property type="molecule type" value="Genomic_DNA"/>
</dbReference>
<gene>
    <name evidence="1" type="ORF">BGC07_15745</name>
</gene>
<organism evidence="1 2">
    <name type="scientific">Piscirickettsia litoralis</name>
    <dbReference type="NCBI Taxonomy" id="1891921"/>
    <lineage>
        <taxon>Bacteria</taxon>
        <taxon>Pseudomonadati</taxon>
        <taxon>Pseudomonadota</taxon>
        <taxon>Gammaproteobacteria</taxon>
        <taxon>Thiotrichales</taxon>
        <taxon>Piscirickettsiaceae</taxon>
        <taxon>Piscirickettsia</taxon>
    </lineage>
</organism>
<evidence type="ECO:0000313" key="1">
    <source>
        <dbReference type="EMBL" id="ODN41560.1"/>
    </source>
</evidence>
<protein>
    <submittedName>
        <fullName evidence="1">Uncharacterized protein</fullName>
    </submittedName>
</protein>